<dbReference type="PANTHER" id="PTHR28511">
    <property type="entry name" value="ENDONUCLEASE V"/>
    <property type="match status" value="1"/>
</dbReference>
<dbReference type="Gene3D" id="3.30.2170.10">
    <property type="entry name" value="archaeoglobus fulgidus dsm 4304 superfamily"/>
    <property type="match status" value="1"/>
</dbReference>
<dbReference type="GO" id="GO:0016891">
    <property type="term" value="F:RNA endonuclease activity producing 5'-phosphomonoesters, hydrolytic mechanism"/>
    <property type="evidence" value="ECO:0007669"/>
    <property type="project" value="TreeGrafter"/>
</dbReference>
<evidence type="ECO:0000313" key="8">
    <source>
        <dbReference type="EMBL" id="QGR18754.1"/>
    </source>
</evidence>
<dbReference type="InterPro" id="IPR007581">
    <property type="entry name" value="Endonuclease-V"/>
</dbReference>
<dbReference type="Pfam" id="PF04493">
    <property type="entry name" value="Endonuclease_5"/>
    <property type="match status" value="1"/>
</dbReference>
<keyword evidence="6" id="KW-0378">Hydrolase</keyword>
<dbReference type="GO" id="GO:0005737">
    <property type="term" value="C:cytoplasm"/>
    <property type="evidence" value="ECO:0007669"/>
    <property type="project" value="UniProtKB-SubCell"/>
</dbReference>
<dbReference type="KEGG" id="sazo:D1868_01240"/>
<keyword evidence="5 8" id="KW-0255">Endonuclease</keyword>
<keyword evidence="7" id="KW-0460">Magnesium</keyword>
<dbReference type="RefSeq" id="WP_156004975.1">
    <property type="nucleotide sequence ID" value="NZ_CP045483.1"/>
</dbReference>
<protein>
    <submittedName>
        <fullName evidence="8">Endonuclease V</fullName>
    </submittedName>
</protein>
<evidence type="ECO:0000256" key="6">
    <source>
        <dbReference type="ARBA" id="ARBA00022801"/>
    </source>
</evidence>
<evidence type="ECO:0000256" key="1">
    <source>
        <dbReference type="ARBA" id="ARBA00001835"/>
    </source>
</evidence>
<keyword evidence="9" id="KW-1185">Reference proteome</keyword>
<accession>A0A650CLJ8</accession>
<proteinExistence type="predicted"/>
<dbReference type="GO" id="GO:0003727">
    <property type="term" value="F:single-stranded RNA binding"/>
    <property type="evidence" value="ECO:0007669"/>
    <property type="project" value="TreeGrafter"/>
</dbReference>
<evidence type="ECO:0000313" key="9">
    <source>
        <dbReference type="Proteomes" id="UP000423396"/>
    </source>
</evidence>
<dbReference type="PANTHER" id="PTHR28511:SF1">
    <property type="entry name" value="ENDONUCLEASE V"/>
    <property type="match status" value="1"/>
</dbReference>
<name>A0A650CLJ8_9CREN</name>
<evidence type="ECO:0000256" key="3">
    <source>
        <dbReference type="ARBA" id="ARBA00022490"/>
    </source>
</evidence>
<evidence type="ECO:0000256" key="5">
    <source>
        <dbReference type="ARBA" id="ARBA00022759"/>
    </source>
</evidence>
<comment type="subcellular location">
    <subcellularLocation>
        <location evidence="2">Cytoplasm</location>
    </subcellularLocation>
</comment>
<gene>
    <name evidence="8" type="ORF">D1868_01240</name>
</gene>
<dbReference type="CDD" id="cd06559">
    <property type="entry name" value="Endonuclease_V"/>
    <property type="match status" value="1"/>
</dbReference>
<organism evidence="8 9">
    <name type="scientific">Stygiolobus azoricus</name>
    <dbReference type="NCBI Taxonomy" id="41675"/>
    <lineage>
        <taxon>Archaea</taxon>
        <taxon>Thermoproteota</taxon>
        <taxon>Thermoprotei</taxon>
        <taxon>Sulfolobales</taxon>
        <taxon>Sulfolobaceae</taxon>
        <taxon>Stygiolobus</taxon>
    </lineage>
</organism>
<dbReference type="AlphaFoldDB" id="A0A650CLJ8"/>
<dbReference type="Proteomes" id="UP000423396">
    <property type="component" value="Chromosome"/>
</dbReference>
<dbReference type="GO" id="GO:0006281">
    <property type="term" value="P:DNA repair"/>
    <property type="evidence" value="ECO:0007669"/>
    <property type="project" value="InterPro"/>
</dbReference>
<evidence type="ECO:0000256" key="2">
    <source>
        <dbReference type="ARBA" id="ARBA00004496"/>
    </source>
</evidence>
<dbReference type="GO" id="GO:0043737">
    <property type="term" value="F:deoxyribonuclease V activity"/>
    <property type="evidence" value="ECO:0007669"/>
    <property type="project" value="UniProtKB-EC"/>
</dbReference>
<keyword evidence="3" id="KW-0963">Cytoplasm</keyword>
<evidence type="ECO:0000256" key="7">
    <source>
        <dbReference type="ARBA" id="ARBA00022842"/>
    </source>
</evidence>
<reference evidence="8 9" key="1">
    <citation type="submission" date="2019-10" db="EMBL/GenBank/DDBJ databases">
        <title>Genome Sequences from Six Type Strain Members of the Archaeal Family Sulfolobaceae: Acidianus ambivalens, Acidianus infernus, Metallosphaera prunae, Stygiolobus azoricus, Sulfolobus metallicus, and Sulfurisphaera ohwakuensis.</title>
        <authorList>
            <person name="Counts J.A."/>
            <person name="Kelly R.M."/>
        </authorList>
    </citation>
    <scope>NUCLEOTIDE SEQUENCE [LARGE SCALE GENOMIC DNA]</scope>
    <source>
        <strain evidence="8 9">FC6</strain>
    </source>
</reference>
<sequence length="198" mass="22063">MEDPLLNFLVKFQNLVAKNVSITHLGVENVKSICALDIAYKGNIGYAVAVYFDGNKYEHYVFAGEVNFPYIPTFLFMREAPLMMKALEKYQDQCQLTLVDGHGLAHPRRSGIATVIGVLLNIPTIGVAKSRLFGEEVREGEETYIVVNGEKVGVKRGKYYFSIGNKVDLVDVITLSRLGYPEALKLADKISKEAKGKR</sequence>
<evidence type="ECO:0000256" key="4">
    <source>
        <dbReference type="ARBA" id="ARBA00022722"/>
    </source>
</evidence>
<dbReference type="EMBL" id="CP045483">
    <property type="protein sequence ID" value="QGR18754.1"/>
    <property type="molecule type" value="Genomic_DNA"/>
</dbReference>
<comment type="catalytic activity">
    <reaction evidence="1">
        <text>Endonucleolytic cleavage at apurinic or apyrimidinic sites to products with a 5'-phosphate.</text>
        <dbReference type="EC" id="3.1.21.7"/>
    </reaction>
</comment>
<dbReference type="GeneID" id="42797658"/>
<dbReference type="OrthoDB" id="7885at2157"/>
<keyword evidence="4" id="KW-0540">Nuclease</keyword>